<dbReference type="EMBL" id="JAGQLH010000026">
    <property type="protein sequence ID" value="MCA9385544.1"/>
    <property type="molecule type" value="Genomic_DNA"/>
</dbReference>
<evidence type="ECO:0000256" key="8">
    <source>
        <dbReference type="ARBA" id="ARBA00022801"/>
    </source>
</evidence>
<feature type="transmembrane region" description="Helical" evidence="17">
    <location>
        <begin position="36"/>
        <end position="61"/>
    </location>
</feature>
<dbReference type="Proteomes" id="UP000754563">
    <property type="component" value="Unassembled WGS sequence"/>
</dbReference>
<keyword evidence="12 19" id="KW-0482">Metalloprotease</keyword>
<evidence type="ECO:0000256" key="15">
    <source>
        <dbReference type="RuleBase" id="RU003651"/>
    </source>
</evidence>
<evidence type="ECO:0000256" key="17">
    <source>
        <dbReference type="SAM" id="Phobius"/>
    </source>
</evidence>
<dbReference type="HAMAP" id="MF_01458">
    <property type="entry name" value="FtsH"/>
    <property type="match status" value="1"/>
</dbReference>
<comment type="similarity">
    <text evidence="3">In the C-terminal section; belongs to the peptidase M41 family.</text>
</comment>
<feature type="non-terminal residue" evidence="19">
    <location>
        <position position="1"/>
    </location>
</feature>
<keyword evidence="9" id="KW-0862">Zinc</keyword>
<feature type="domain" description="AAA+ ATPase" evidence="18">
    <location>
        <begin position="383"/>
        <end position="520"/>
    </location>
</feature>
<proteinExistence type="inferred from homology"/>
<dbReference type="Gene3D" id="1.10.8.60">
    <property type="match status" value="1"/>
</dbReference>
<dbReference type="InterPro" id="IPR003593">
    <property type="entry name" value="AAA+_ATPase"/>
</dbReference>
<evidence type="ECO:0000256" key="7">
    <source>
        <dbReference type="ARBA" id="ARBA00022741"/>
    </source>
</evidence>
<evidence type="ECO:0000256" key="14">
    <source>
        <dbReference type="ARBA" id="ARBA00061570"/>
    </source>
</evidence>
<dbReference type="FunFam" id="3.40.50.300:FF:000001">
    <property type="entry name" value="ATP-dependent zinc metalloprotease FtsH"/>
    <property type="match status" value="1"/>
</dbReference>
<dbReference type="Gene3D" id="1.20.58.760">
    <property type="entry name" value="Peptidase M41"/>
    <property type="match status" value="1"/>
</dbReference>
<dbReference type="SUPFAM" id="SSF52540">
    <property type="entry name" value="P-loop containing nucleoside triphosphate hydrolases"/>
    <property type="match status" value="1"/>
</dbReference>
<dbReference type="GO" id="GO:0005886">
    <property type="term" value="C:plasma membrane"/>
    <property type="evidence" value="ECO:0007669"/>
    <property type="project" value="TreeGrafter"/>
</dbReference>
<dbReference type="InterPro" id="IPR003960">
    <property type="entry name" value="ATPase_AAA_CS"/>
</dbReference>
<comment type="caution">
    <text evidence="19">The sequence shown here is derived from an EMBL/GenBank/DDBJ whole genome shotgun (WGS) entry which is preliminary data.</text>
</comment>
<feature type="transmembrane region" description="Helical" evidence="17">
    <location>
        <begin position="302"/>
        <end position="323"/>
    </location>
</feature>
<evidence type="ECO:0000256" key="5">
    <source>
        <dbReference type="ARBA" id="ARBA00022692"/>
    </source>
</evidence>
<dbReference type="Gene3D" id="3.40.50.300">
    <property type="entry name" value="P-loop containing nucleotide triphosphate hydrolases"/>
    <property type="match status" value="1"/>
</dbReference>
<keyword evidence="10 15" id="KW-0067">ATP-binding</keyword>
<dbReference type="PANTHER" id="PTHR23076">
    <property type="entry name" value="METALLOPROTEASE M41 FTSH"/>
    <property type="match status" value="1"/>
</dbReference>
<keyword evidence="6" id="KW-0479">Metal-binding</keyword>
<keyword evidence="5 17" id="KW-0812">Transmembrane</keyword>
<evidence type="ECO:0000256" key="13">
    <source>
        <dbReference type="ARBA" id="ARBA00023136"/>
    </source>
</evidence>
<dbReference type="SMART" id="SM00382">
    <property type="entry name" value="AAA"/>
    <property type="match status" value="1"/>
</dbReference>
<protein>
    <submittedName>
        <fullName evidence="19">ATP-dependent zinc metalloprotease FtsH</fullName>
    </submittedName>
</protein>
<dbReference type="InterPro" id="IPR037219">
    <property type="entry name" value="Peptidase_M41-like"/>
</dbReference>
<keyword evidence="7 15" id="KW-0547">Nucleotide-binding</keyword>
<evidence type="ECO:0000256" key="3">
    <source>
        <dbReference type="ARBA" id="ARBA00010044"/>
    </source>
</evidence>
<dbReference type="InterPro" id="IPR000642">
    <property type="entry name" value="Peptidase_M41"/>
</dbReference>
<evidence type="ECO:0000256" key="11">
    <source>
        <dbReference type="ARBA" id="ARBA00022989"/>
    </source>
</evidence>
<evidence type="ECO:0000256" key="2">
    <source>
        <dbReference type="ARBA" id="ARBA00004370"/>
    </source>
</evidence>
<dbReference type="GO" id="GO:0046872">
    <property type="term" value="F:metal ion binding"/>
    <property type="evidence" value="ECO:0007669"/>
    <property type="project" value="UniProtKB-KW"/>
</dbReference>
<comment type="cofactor">
    <cofactor evidence="1">
        <name>Zn(2+)</name>
        <dbReference type="ChEBI" id="CHEBI:29105"/>
    </cofactor>
</comment>
<dbReference type="InterPro" id="IPR005936">
    <property type="entry name" value="FtsH"/>
</dbReference>
<dbReference type="Pfam" id="PF17862">
    <property type="entry name" value="AAA_lid_3"/>
    <property type="match status" value="1"/>
</dbReference>
<evidence type="ECO:0000256" key="6">
    <source>
        <dbReference type="ARBA" id="ARBA00022723"/>
    </source>
</evidence>
<organism evidence="19 20">
    <name type="scientific">Candidatus Dojkabacteria bacterium</name>
    <dbReference type="NCBI Taxonomy" id="2099670"/>
    <lineage>
        <taxon>Bacteria</taxon>
        <taxon>Candidatus Dojkabacteria</taxon>
    </lineage>
</organism>
<gene>
    <name evidence="19" type="primary">ftsH</name>
    <name evidence="19" type="ORF">KC717_02760</name>
</gene>
<dbReference type="InterPro" id="IPR003959">
    <property type="entry name" value="ATPase_AAA_core"/>
</dbReference>
<dbReference type="SUPFAM" id="SSF140990">
    <property type="entry name" value="FtsH protease domain-like"/>
    <property type="match status" value="1"/>
</dbReference>
<dbReference type="GO" id="GO:0004176">
    <property type="term" value="F:ATP-dependent peptidase activity"/>
    <property type="evidence" value="ECO:0007669"/>
    <property type="project" value="InterPro"/>
</dbReference>
<keyword evidence="4" id="KW-0645">Protease</keyword>
<keyword evidence="11 17" id="KW-1133">Transmembrane helix</keyword>
<evidence type="ECO:0000256" key="12">
    <source>
        <dbReference type="ARBA" id="ARBA00023049"/>
    </source>
</evidence>
<dbReference type="NCBIfam" id="TIGR01241">
    <property type="entry name" value="FtsH_fam"/>
    <property type="match status" value="1"/>
</dbReference>
<reference evidence="19" key="2">
    <citation type="journal article" date="2021" name="Microbiome">
        <title>Successional dynamics and alternative stable states in a saline activated sludge microbial community over 9 years.</title>
        <authorList>
            <person name="Wang Y."/>
            <person name="Ye J."/>
            <person name="Ju F."/>
            <person name="Liu L."/>
            <person name="Boyd J.A."/>
            <person name="Deng Y."/>
            <person name="Parks D.H."/>
            <person name="Jiang X."/>
            <person name="Yin X."/>
            <person name="Woodcroft B.J."/>
            <person name="Tyson G.W."/>
            <person name="Hugenholtz P."/>
            <person name="Polz M.F."/>
            <person name="Zhang T."/>
        </authorList>
    </citation>
    <scope>NUCLEOTIDE SEQUENCE</scope>
    <source>
        <strain evidence="19">HKST-UBA11</strain>
    </source>
</reference>
<comment type="similarity">
    <text evidence="15">Belongs to the AAA ATPase family.</text>
</comment>
<dbReference type="GO" id="GO:0005524">
    <property type="term" value="F:ATP binding"/>
    <property type="evidence" value="ECO:0007669"/>
    <property type="project" value="UniProtKB-KW"/>
</dbReference>
<dbReference type="CDD" id="cd19501">
    <property type="entry name" value="RecA-like_FtsH"/>
    <property type="match status" value="1"/>
</dbReference>
<dbReference type="Pfam" id="PF00004">
    <property type="entry name" value="AAA"/>
    <property type="match status" value="1"/>
</dbReference>
<reference evidence="19" key="1">
    <citation type="submission" date="2020-04" db="EMBL/GenBank/DDBJ databases">
        <authorList>
            <person name="Zhang T."/>
        </authorList>
    </citation>
    <scope>NUCLEOTIDE SEQUENCE</scope>
    <source>
        <strain evidence="19">HKST-UBA11</strain>
    </source>
</reference>
<dbReference type="AlphaFoldDB" id="A0A955L8G6"/>
<dbReference type="GO" id="GO:0016887">
    <property type="term" value="F:ATP hydrolysis activity"/>
    <property type="evidence" value="ECO:0007669"/>
    <property type="project" value="InterPro"/>
</dbReference>
<dbReference type="GO" id="GO:0006508">
    <property type="term" value="P:proteolysis"/>
    <property type="evidence" value="ECO:0007669"/>
    <property type="project" value="UniProtKB-KW"/>
</dbReference>
<evidence type="ECO:0000259" key="18">
    <source>
        <dbReference type="SMART" id="SM00382"/>
    </source>
</evidence>
<dbReference type="PANTHER" id="PTHR23076:SF97">
    <property type="entry name" value="ATP-DEPENDENT ZINC METALLOPROTEASE YME1L1"/>
    <property type="match status" value="1"/>
</dbReference>
<dbReference type="GO" id="GO:0004222">
    <property type="term" value="F:metalloendopeptidase activity"/>
    <property type="evidence" value="ECO:0007669"/>
    <property type="project" value="InterPro"/>
</dbReference>
<feature type="compositionally biased region" description="Basic and acidic residues" evidence="16">
    <location>
        <begin position="10"/>
        <end position="19"/>
    </location>
</feature>
<dbReference type="PROSITE" id="PS00674">
    <property type="entry name" value="AAA"/>
    <property type="match status" value="1"/>
</dbReference>
<evidence type="ECO:0000256" key="10">
    <source>
        <dbReference type="ARBA" id="ARBA00022840"/>
    </source>
</evidence>
<comment type="similarity">
    <text evidence="14">In the central section; belongs to the AAA ATPase family.</text>
</comment>
<evidence type="ECO:0000256" key="9">
    <source>
        <dbReference type="ARBA" id="ARBA00022833"/>
    </source>
</evidence>
<dbReference type="GO" id="GO:0030163">
    <property type="term" value="P:protein catabolic process"/>
    <property type="evidence" value="ECO:0007669"/>
    <property type="project" value="TreeGrafter"/>
</dbReference>
<dbReference type="InterPro" id="IPR027417">
    <property type="entry name" value="P-loop_NTPase"/>
</dbReference>
<evidence type="ECO:0000256" key="1">
    <source>
        <dbReference type="ARBA" id="ARBA00001947"/>
    </source>
</evidence>
<dbReference type="InterPro" id="IPR041569">
    <property type="entry name" value="AAA_lid_3"/>
</dbReference>
<evidence type="ECO:0000313" key="19">
    <source>
        <dbReference type="EMBL" id="MCA9385544.1"/>
    </source>
</evidence>
<evidence type="ECO:0000256" key="4">
    <source>
        <dbReference type="ARBA" id="ARBA00022670"/>
    </source>
</evidence>
<evidence type="ECO:0000256" key="16">
    <source>
        <dbReference type="SAM" id="MobiDB-lite"/>
    </source>
</evidence>
<dbReference type="Pfam" id="PF01434">
    <property type="entry name" value="Peptidase_M41"/>
    <property type="match status" value="1"/>
</dbReference>
<comment type="subcellular location">
    <subcellularLocation>
        <location evidence="2">Membrane</location>
    </subcellularLocation>
</comment>
<keyword evidence="8" id="KW-0378">Hydrolase</keyword>
<feature type="region of interest" description="Disordered" evidence="16">
    <location>
        <begin position="1"/>
        <end position="21"/>
    </location>
</feature>
<dbReference type="FunFam" id="1.20.58.760:FF:000001">
    <property type="entry name" value="ATP-dependent zinc metalloprotease FtsH"/>
    <property type="match status" value="1"/>
</dbReference>
<evidence type="ECO:0000313" key="20">
    <source>
        <dbReference type="Proteomes" id="UP000754563"/>
    </source>
</evidence>
<keyword evidence="13 17" id="KW-0472">Membrane</keyword>
<dbReference type="FunFam" id="1.10.8.60:FF:000001">
    <property type="entry name" value="ATP-dependent zinc metalloprotease FtsH"/>
    <property type="match status" value="1"/>
</dbReference>
<accession>A0A955L8G6</accession>
<sequence length="793" mass="87737">GTNPKKKSGQTKDPEKQSKQDMIASELSKATSNVRIFTIPVNPFIIIILSLLVGIGIYSYFRNEANDKTREITTGEFITNFKGNEYARVEIKDSGTATGFTKSLNIVETDADTNDFSELLAIEGVPVLDMRESEAISIDEVAQLLVQPTLGDLIQAFTSPGEGIIEDVIVGENFTLVNVIGDGNNDKLSVEGGKKEFESALARESIAQKDIIPDVIPVISAGGDESLESFIQQAQEGAYKNIWILNGTVIGQLQDDRVEEHVIDYGALRTDFPQFLQNEDIDFDTPTVEITQVEEHTISFDLILQIFTMLFIGFLVFSILRGLNGGSKGLMQFGQSKAKMFFGKKPEVTFKDVAGVDSAKEELNEVVLFLKDPKRFLKLGARIPKGLLLVGPPGTGKTLLARAIAGEAGVPFFHTSGSEFEEMLVGAGASRVRDLFAKAKKASPALIFIDEIDAVARKRGTTVQSSSTEQTLNQILVEMDGFEKNANVIVIAATNRPDVLDPAILRPGRFDRRIVVELPDIKGREEILKIHAENKPFSKSVDLKTVARRTVGYSGADLENMLNESAIIVAKEGRKEIMPHDIEEAANRASMGRERKIERTKDELKKTAYHEAGHAIIAKLTPESDPVHRITIVSRGMALGVTMQLPERDKYSQSYTEMESRLRVLMGGRAAEEIMYGAEKITSGASNDIEKATSMARRMIKRFGYSKKLGLVAYGQSNELQYLGYGYGEQSDYSPDTARIIDEEVKRVIDEAYDDAVKILKKHKDLLEKISEDLMEKEVIEGEDFDKYFEGIE</sequence>
<name>A0A955L8G6_9BACT</name>